<reference evidence="6 7" key="1">
    <citation type="submission" date="2017-09" db="EMBL/GenBank/DDBJ databases">
        <title>Bacterial strain isolated from the female urinary microbiota.</title>
        <authorList>
            <person name="Thomas-White K."/>
            <person name="Kumar N."/>
            <person name="Forster S."/>
            <person name="Putonti C."/>
            <person name="Lawley T."/>
            <person name="Wolfe A.J."/>
        </authorList>
    </citation>
    <scope>NUCLEOTIDE SEQUENCE [LARGE SCALE GENOMIC DNA]</scope>
    <source>
        <strain evidence="6 7">UMB0852</strain>
    </source>
</reference>
<proteinExistence type="inferred from homology"/>
<evidence type="ECO:0000313" key="7">
    <source>
        <dbReference type="Proteomes" id="UP000235682"/>
    </source>
</evidence>
<evidence type="ECO:0000256" key="3">
    <source>
        <dbReference type="ARBA" id="ARBA00022112"/>
    </source>
</evidence>
<feature type="binding site" evidence="5">
    <location>
        <position position="67"/>
    </location>
    <ligand>
        <name>a divalent metal cation</name>
        <dbReference type="ChEBI" id="CHEBI:60240"/>
        <label>1</label>
    </ligand>
</feature>
<dbReference type="Pfam" id="PF01784">
    <property type="entry name" value="DUF34_NIF3"/>
    <property type="match status" value="1"/>
</dbReference>
<name>A0A1G8KXL7_9LACT</name>
<feature type="binding site" evidence="5">
    <location>
        <position position="105"/>
    </location>
    <ligand>
        <name>a divalent metal cation</name>
        <dbReference type="ChEBI" id="CHEBI:60240"/>
        <label>1</label>
    </ligand>
</feature>
<dbReference type="Proteomes" id="UP000235682">
    <property type="component" value="Unassembled WGS sequence"/>
</dbReference>
<evidence type="ECO:0000256" key="1">
    <source>
        <dbReference type="ARBA" id="ARBA00006964"/>
    </source>
</evidence>
<evidence type="ECO:0000313" key="6">
    <source>
        <dbReference type="EMBL" id="PMC58936.1"/>
    </source>
</evidence>
<dbReference type="STRING" id="84521.SAMN04487994_10155"/>
<evidence type="ECO:0000256" key="4">
    <source>
        <dbReference type="ARBA" id="ARBA00022723"/>
    </source>
</evidence>
<sequence length="270" mass="30808">MTIKLKDLTQKLTELYPLDMAQEWDEVGLHFGGFDRSVHKILTSLDLTMAVVDEAIEEGIDTIIVHHPPLFKPIKRFDLSSPEIKLYEKVIKNDLNVYALHTNLDQAHNGMNDWLSEQLQLENISSFYEDTKDNLPTLGRVGELTQPLTRQEVLEHIAKAFDLQTFKIMEKEPQSTYQRIAIIGGSGSSLMEEVSLSQPDIFITGDITFHTGQALLEESFMTIDAGHYIEHIFNTKMNEVIQKIINDQNWPLTCQPSQKSSNPFEVYKGD</sequence>
<dbReference type="PANTHER" id="PTHR13799">
    <property type="entry name" value="NGG1 INTERACTING FACTOR 3"/>
    <property type="match status" value="1"/>
</dbReference>
<feature type="binding site" evidence="5">
    <location>
        <position position="66"/>
    </location>
    <ligand>
        <name>a divalent metal cation</name>
        <dbReference type="ChEBI" id="CHEBI:60240"/>
        <label>1</label>
    </ligand>
</feature>
<protein>
    <recommendedName>
        <fullName evidence="3">GTP cyclohydrolase 1 type 2 homolog</fullName>
    </recommendedName>
</protein>
<dbReference type="NCBIfam" id="TIGR00486">
    <property type="entry name" value="YbgI_SA1388"/>
    <property type="match status" value="1"/>
</dbReference>
<comment type="similarity">
    <text evidence="1">Belongs to the GTP cyclohydrolase I type 2/NIF3 family.</text>
</comment>
<dbReference type="GO" id="GO:0005737">
    <property type="term" value="C:cytoplasm"/>
    <property type="evidence" value="ECO:0007669"/>
    <property type="project" value="TreeGrafter"/>
</dbReference>
<dbReference type="Gene3D" id="3.40.1390.30">
    <property type="entry name" value="NIF3 (NGG1p interacting factor 3)-like"/>
    <property type="match status" value="2"/>
</dbReference>
<dbReference type="EMBL" id="PNHE01000004">
    <property type="protein sequence ID" value="PMC58936.1"/>
    <property type="molecule type" value="Genomic_DNA"/>
</dbReference>
<dbReference type="OrthoDB" id="9792792at2"/>
<dbReference type="PANTHER" id="PTHR13799:SF14">
    <property type="entry name" value="GTP CYCLOHYDROLASE 1 TYPE 2 HOMOLOG"/>
    <property type="match status" value="1"/>
</dbReference>
<dbReference type="InterPro" id="IPR002678">
    <property type="entry name" value="DUF34/NIF3"/>
</dbReference>
<keyword evidence="4 5" id="KW-0479">Metal-binding</keyword>
<evidence type="ECO:0000256" key="2">
    <source>
        <dbReference type="ARBA" id="ARBA00011643"/>
    </source>
</evidence>
<comment type="caution">
    <text evidence="6">The sequence shown here is derived from an EMBL/GenBank/DDBJ whole genome shotgun (WGS) entry which is preliminary data.</text>
</comment>
<dbReference type="RefSeq" id="WP_092084939.1">
    <property type="nucleotide sequence ID" value="NZ_FNEL01000015.1"/>
</dbReference>
<dbReference type="FunFam" id="3.40.1390.30:FF:000001">
    <property type="entry name" value="GTP cyclohydrolase 1 type 2"/>
    <property type="match status" value="1"/>
</dbReference>
<comment type="subunit">
    <text evidence="2">Homohexamer.</text>
</comment>
<accession>A0A1G8KXL7</accession>
<dbReference type="GO" id="GO:0046872">
    <property type="term" value="F:metal ion binding"/>
    <property type="evidence" value="ECO:0007669"/>
    <property type="project" value="UniProtKB-KW"/>
</dbReference>
<dbReference type="SUPFAM" id="SSF102705">
    <property type="entry name" value="NIF3 (NGG1p interacting factor 3)-like"/>
    <property type="match status" value="1"/>
</dbReference>
<organism evidence="6 7">
    <name type="scientific">Dolosicoccus paucivorans</name>
    <dbReference type="NCBI Taxonomy" id="84521"/>
    <lineage>
        <taxon>Bacteria</taxon>
        <taxon>Bacillati</taxon>
        <taxon>Bacillota</taxon>
        <taxon>Bacilli</taxon>
        <taxon>Lactobacillales</taxon>
        <taxon>Aerococcaceae</taxon>
        <taxon>Dolosicoccus</taxon>
    </lineage>
</organism>
<feature type="binding site" evidence="5">
    <location>
        <position position="230"/>
    </location>
    <ligand>
        <name>a divalent metal cation</name>
        <dbReference type="ChEBI" id="CHEBI:60240"/>
        <label>1</label>
    </ligand>
</feature>
<feature type="binding site" evidence="5">
    <location>
        <position position="227"/>
    </location>
    <ligand>
        <name>a divalent metal cation</name>
        <dbReference type="ChEBI" id="CHEBI:60240"/>
        <label>1</label>
    </ligand>
</feature>
<gene>
    <name evidence="6" type="ORF">CJ205_01845</name>
</gene>
<dbReference type="InterPro" id="IPR036069">
    <property type="entry name" value="DUF34/NIF3_sf"/>
</dbReference>
<evidence type="ECO:0000256" key="5">
    <source>
        <dbReference type="PIRSR" id="PIRSR602678-1"/>
    </source>
</evidence>
<keyword evidence="7" id="KW-1185">Reference proteome</keyword>
<dbReference type="AlphaFoldDB" id="A0A1G8KXL7"/>